<comment type="caution">
    <text evidence="1">The sequence shown here is derived from an EMBL/GenBank/DDBJ whole genome shotgun (WGS) entry which is preliminary data.</text>
</comment>
<keyword evidence="2" id="KW-1185">Reference proteome</keyword>
<dbReference type="InParanoid" id="A0A2J7PPG6"/>
<dbReference type="AlphaFoldDB" id="A0A2J7PPG6"/>
<dbReference type="Proteomes" id="UP000235965">
    <property type="component" value="Unassembled WGS sequence"/>
</dbReference>
<protein>
    <submittedName>
        <fullName evidence="1">Uncharacterized protein</fullName>
    </submittedName>
</protein>
<evidence type="ECO:0000313" key="2">
    <source>
        <dbReference type="Proteomes" id="UP000235965"/>
    </source>
</evidence>
<name>A0A2J7PPG6_9NEOP</name>
<sequence>MEVLFWRSSIHLGFSGNTDDSTSILVMLALAAHLLGIMDSVQCDGGHFQWWRDGGGAVGQHFPTVTWQRAAVWEAGWGPSLAVCVDRSQW</sequence>
<accession>A0A2J7PPG6</accession>
<evidence type="ECO:0000313" key="1">
    <source>
        <dbReference type="EMBL" id="PNF18232.1"/>
    </source>
</evidence>
<organism evidence="1 2">
    <name type="scientific">Cryptotermes secundus</name>
    <dbReference type="NCBI Taxonomy" id="105785"/>
    <lineage>
        <taxon>Eukaryota</taxon>
        <taxon>Metazoa</taxon>
        <taxon>Ecdysozoa</taxon>
        <taxon>Arthropoda</taxon>
        <taxon>Hexapoda</taxon>
        <taxon>Insecta</taxon>
        <taxon>Pterygota</taxon>
        <taxon>Neoptera</taxon>
        <taxon>Polyneoptera</taxon>
        <taxon>Dictyoptera</taxon>
        <taxon>Blattodea</taxon>
        <taxon>Blattoidea</taxon>
        <taxon>Termitoidae</taxon>
        <taxon>Kalotermitidae</taxon>
        <taxon>Cryptotermitinae</taxon>
        <taxon>Cryptotermes</taxon>
    </lineage>
</organism>
<gene>
    <name evidence="1" type="ORF">B7P43_G17506</name>
</gene>
<dbReference type="EMBL" id="NEVH01022694">
    <property type="protein sequence ID" value="PNF18232.1"/>
    <property type="molecule type" value="Genomic_DNA"/>
</dbReference>
<proteinExistence type="predicted"/>
<reference evidence="1 2" key="1">
    <citation type="submission" date="2017-12" db="EMBL/GenBank/DDBJ databases">
        <title>Hemimetabolous genomes reveal molecular basis of termite eusociality.</title>
        <authorList>
            <person name="Harrison M.C."/>
            <person name="Jongepier E."/>
            <person name="Robertson H.M."/>
            <person name="Arning N."/>
            <person name="Bitard-Feildel T."/>
            <person name="Chao H."/>
            <person name="Childers C.P."/>
            <person name="Dinh H."/>
            <person name="Doddapaneni H."/>
            <person name="Dugan S."/>
            <person name="Gowin J."/>
            <person name="Greiner C."/>
            <person name="Han Y."/>
            <person name="Hu H."/>
            <person name="Hughes D.S.T."/>
            <person name="Huylmans A.-K."/>
            <person name="Kemena C."/>
            <person name="Kremer L.P.M."/>
            <person name="Lee S.L."/>
            <person name="Lopez-Ezquerra A."/>
            <person name="Mallet L."/>
            <person name="Monroy-Kuhn J.M."/>
            <person name="Moser A."/>
            <person name="Murali S.C."/>
            <person name="Muzny D.M."/>
            <person name="Otani S."/>
            <person name="Piulachs M.-D."/>
            <person name="Poelchau M."/>
            <person name="Qu J."/>
            <person name="Schaub F."/>
            <person name="Wada-Katsumata A."/>
            <person name="Worley K.C."/>
            <person name="Xie Q."/>
            <person name="Ylla G."/>
            <person name="Poulsen M."/>
            <person name="Gibbs R.A."/>
            <person name="Schal C."/>
            <person name="Richards S."/>
            <person name="Belles X."/>
            <person name="Korb J."/>
            <person name="Bornberg-Bauer E."/>
        </authorList>
    </citation>
    <scope>NUCLEOTIDE SEQUENCE [LARGE SCALE GENOMIC DNA]</scope>
    <source>
        <tissue evidence="1">Whole body</tissue>
    </source>
</reference>